<dbReference type="NCBIfam" id="TIGR01410">
    <property type="entry name" value="tatB"/>
    <property type="match status" value="1"/>
</dbReference>
<dbReference type="PRINTS" id="PR01506">
    <property type="entry name" value="TATBPROTEIN"/>
</dbReference>
<evidence type="ECO:0000256" key="7">
    <source>
        <dbReference type="ARBA" id="ARBA00023010"/>
    </source>
</evidence>
<keyword evidence="7" id="KW-0811">Translocation</keyword>
<evidence type="ECO:0000256" key="6">
    <source>
        <dbReference type="ARBA" id="ARBA00022989"/>
    </source>
</evidence>
<reference evidence="11" key="1">
    <citation type="submission" date="2018-10" db="EMBL/GenBank/DDBJ databases">
        <authorList>
            <person name="Plewniak F."/>
        </authorList>
    </citation>
    <scope>NUCLEOTIDE SEQUENCE</scope>
</reference>
<evidence type="ECO:0000256" key="4">
    <source>
        <dbReference type="ARBA" id="ARBA00022692"/>
    </source>
</evidence>
<keyword evidence="6" id="KW-1133">Transmembrane helix</keyword>
<keyword evidence="3" id="KW-1003">Cell membrane</keyword>
<dbReference type="GO" id="GO:0008320">
    <property type="term" value="F:protein transmembrane transporter activity"/>
    <property type="evidence" value="ECO:0007669"/>
    <property type="project" value="InterPro"/>
</dbReference>
<dbReference type="AlphaFoldDB" id="A0A3P3ZLY2"/>
<keyword evidence="9" id="KW-0175">Coiled coil</keyword>
<dbReference type="InterPro" id="IPR018448">
    <property type="entry name" value="TatB"/>
</dbReference>
<evidence type="ECO:0000256" key="9">
    <source>
        <dbReference type="SAM" id="Coils"/>
    </source>
</evidence>
<evidence type="ECO:0000256" key="5">
    <source>
        <dbReference type="ARBA" id="ARBA00022927"/>
    </source>
</evidence>
<evidence type="ECO:0000256" key="2">
    <source>
        <dbReference type="ARBA" id="ARBA00022448"/>
    </source>
</evidence>
<name>A0A3P3ZLY2_9ZZZZ</name>
<dbReference type="GO" id="GO:0016020">
    <property type="term" value="C:membrane"/>
    <property type="evidence" value="ECO:0007669"/>
    <property type="project" value="InterPro"/>
</dbReference>
<dbReference type="EMBL" id="UOYP01000068">
    <property type="protein sequence ID" value="VAY86986.1"/>
    <property type="molecule type" value="Genomic_DNA"/>
</dbReference>
<sequence length="188" mass="20019">MLDFSFSEIGLVGLVALIAIGPERMPKVARGAGVLFGRFRRYTQSVKAEIDRELQQAELKDLDKKIAEARAEAARQIAASTSAVDQVLNQPVMEVQTVTNPREVSPVSTLVDPVPSNPVLGDADAGNVESSAMNGDAPLVQGVEESLKVGQTLFGGDPFGVRRSAPLRSLSREPQPMYSTSEPGLGES</sequence>
<keyword evidence="2" id="KW-0813">Transport</keyword>
<evidence type="ECO:0000256" key="10">
    <source>
        <dbReference type="SAM" id="MobiDB-lite"/>
    </source>
</evidence>
<dbReference type="Pfam" id="PF02416">
    <property type="entry name" value="TatA_B_E"/>
    <property type="match status" value="1"/>
</dbReference>
<keyword evidence="8" id="KW-0472">Membrane</keyword>
<dbReference type="InterPro" id="IPR003369">
    <property type="entry name" value="TatA/B/E"/>
</dbReference>
<feature type="coiled-coil region" evidence="9">
    <location>
        <begin position="52"/>
        <end position="79"/>
    </location>
</feature>
<accession>A0A3P3ZLY2</accession>
<protein>
    <submittedName>
        <fullName evidence="11">Sec-independent protein translocase protein TatB</fullName>
    </submittedName>
</protein>
<dbReference type="Gene3D" id="1.20.5.3310">
    <property type="match status" value="1"/>
</dbReference>
<evidence type="ECO:0000256" key="1">
    <source>
        <dbReference type="ARBA" id="ARBA00004167"/>
    </source>
</evidence>
<dbReference type="HAMAP" id="MF_00237">
    <property type="entry name" value="TatB"/>
    <property type="match status" value="1"/>
</dbReference>
<proteinExistence type="inferred from homology"/>
<keyword evidence="5" id="KW-0653">Protein transport</keyword>
<keyword evidence="4" id="KW-0812">Transmembrane</keyword>
<comment type="subcellular location">
    <subcellularLocation>
        <location evidence="1">Membrane</location>
        <topology evidence="1">Single-pass membrane protein</topology>
    </subcellularLocation>
</comment>
<feature type="region of interest" description="Disordered" evidence="10">
    <location>
        <begin position="153"/>
        <end position="188"/>
    </location>
</feature>
<organism evidence="11">
    <name type="scientific">mine drainage metagenome</name>
    <dbReference type="NCBI Taxonomy" id="410659"/>
    <lineage>
        <taxon>unclassified sequences</taxon>
        <taxon>metagenomes</taxon>
        <taxon>ecological metagenomes</taxon>
    </lineage>
</organism>
<dbReference type="GO" id="GO:0043953">
    <property type="term" value="P:protein transport by the Tat complex"/>
    <property type="evidence" value="ECO:0007669"/>
    <property type="project" value="InterPro"/>
</dbReference>
<evidence type="ECO:0000256" key="3">
    <source>
        <dbReference type="ARBA" id="ARBA00022475"/>
    </source>
</evidence>
<evidence type="ECO:0000313" key="11">
    <source>
        <dbReference type="EMBL" id="VAY86986.1"/>
    </source>
</evidence>
<evidence type="ECO:0000256" key="8">
    <source>
        <dbReference type="ARBA" id="ARBA00023136"/>
    </source>
</evidence>
<gene>
    <name evidence="11" type="primary">tatB</name>
    <name evidence="11" type="ORF">CARN8_160012</name>
</gene>